<dbReference type="Gene3D" id="3.10.20.550">
    <property type="entry name" value="ASAP complex, SAP18 subunit"/>
    <property type="match status" value="1"/>
</dbReference>
<dbReference type="PANTHER" id="PTHR13082">
    <property type="entry name" value="SAP18"/>
    <property type="match status" value="1"/>
</dbReference>
<dbReference type="InterPro" id="IPR010516">
    <property type="entry name" value="SAP18"/>
</dbReference>
<sequence>MVEVRKRRRESEESPAPLRENKRRPIEVRDSDAWDRKRIPFIGRENNLNRRPYSYRHVDRQNYTRQKVDRTKTCPMLIRVFCNVGRHNKPVDFNDKKFPENELRIYTWKDATLRELMGLLTEAFPDSRSVGTCFDFSIVYPNFKLRSFEIKDLGSTCSGQDRSDDNLSLDATKFQVGDCLDVAIFPPRQRIPKV</sequence>
<evidence type="ECO:0000313" key="4">
    <source>
        <dbReference type="EMBL" id="NDJ97487.1"/>
    </source>
</evidence>
<evidence type="ECO:0000256" key="1">
    <source>
        <dbReference type="ARBA" id="ARBA00009143"/>
    </source>
</evidence>
<evidence type="ECO:0000256" key="2">
    <source>
        <dbReference type="ARBA" id="ARBA00030511"/>
    </source>
</evidence>
<reference evidence="4" key="1">
    <citation type="submission" date="2018-11" db="EMBL/GenBank/DDBJ databases">
        <title>Myxobolus squamalis genome and transcriptome.</title>
        <authorList>
            <person name="Yahalomi D."/>
            <person name="Atkinson S.D."/>
            <person name="Neuhof M."/>
            <person name="Chang E.S."/>
            <person name="Philippe H."/>
            <person name="Cartwright P."/>
            <person name="Bartholomew J.L."/>
            <person name="Huchon D."/>
        </authorList>
    </citation>
    <scope>NUCLEOTIDE SEQUENCE</scope>
    <source>
        <strain evidence="4">71B08</strain>
        <tissue evidence="4">Whole</tissue>
    </source>
</reference>
<organism evidence="4">
    <name type="scientific">Myxobolus squamalis</name>
    <name type="common">Myxosporean</name>
    <dbReference type="NCBI Taxonomy" id="59785"/>
    <lineage>
        <taxon>Eukaryota</taxon>
        <taxon>Metazoa</taxon>
        <taxon>Cnidaria</taxon>
        <taxon>Myxozoa</taxon>
        <taxon>Myxosporea</taxon>
        <taxon>Bivalvulida</taxon>
        <taxon>Platysporina</taxon>
        <taxon>Myxobolidae</taxon>
        <taxon>Myxobolus</taxon>
    </lineage>
</organism>
<dbReference type="PANTHER" id="PTHR13082:SF0">
    <property type="entry name" value="HISTONE DEACETYLASE COMPLEX SUBUNIT SAP18"/>
    <property type="match status" value="1"/>
</dbReference>
<dbReference type="InterPro" id="IPR042534">
    <property type="entry name" value="SAP18_sf"/>
</dbReference>
<comment type="similarity">
    <text evidence="1">Belongs to the SAP18 family.</text>
</comment>
<dbReference type="GO" id="GO:0005634">
    <property type="term" value="C:nucleus"/>
    <property type="evidence" value="ECO:0007669"/>
    <property type="project" value="TreeGrafter"/>
</dbReference>
<dbReference type="EMBL" id="GHBR01002950">
    <property type="protein sequence ID" value="NDJ97487.1"/>
    <property type="molecule type" value="Transcribed_RNA"/>
</dbReference>
<proteinExistence type="inferred from homology"/>
<dbReference type="Pfam" id="PF06487">
    <property type="entry name" value="SAP18"/>
    <property type="match status" value="1"/>
</dbReference>
<dbReference type="GO" id="GO:0003714">
    <property type="term" value="F:transcription corepressor activity"/>
    <property type="evidence" value="ECO:0007669"/>
    <property type="project" value="TreeGrafter"/>
</dbReference>
<feature type="region of interest" description="Disordered" evidence="3">
    <location>
        <begin position="1"/>
        <end position="24"/>
    </location>
</feature>
<accession>A0A6B2G1K5</accession>
<protein>
    <recommendedName>
        <fullName evidence="2">18 kDa Sin3-associated polypeptide</fullName>
    </recommendedName>
</protein>
<name>A0A6B2G1K5_MYXSQ</name>
<evidence type="ECO:0000256" key="3">
    <source>
        <dbReference type="SAM" id="MobiDB-lite"/>
    </source>
</evidence>
<dbReference type="AlphaFoldDB" id="A0A6B2G1K5"/>